<dbReference type="GO" id="GO:0080120">
    <property type="term" value="P:CAAX-box protein maturation"/>
    <property type="evidence" value="ECO:0007669"/>
    <property type="project" value="UniProtKB-ARBA"/>
</dbReference>
<dbReference type="InterPro" id="IPR003675">
    <property type="entry name" value="Rce1/LyrA-like_dom"/>
</dbReference>
<sequence>MIKTNIKIALIPLIIILVGSLTAMIASKYINAWAFIPLAIVYWVSIIVVVKPTKNMLKSYLKKPVYNFKISIVSLIPVFLCGFSFIWGIKYIETPSLIVMWIIFAVINSFTEEIFWRGYLIDNLTWKPSVKVIYTTILFSLSHPLMWGVFSITIRSYIMVLPLLTMGLIWGYVYHKTKSLRWCILAHFLVDILNLSVWVFLNIYIPPVIK</sequence>
<protein>
    <recommendedName>
        <fullName evidence="2">CAAX prenyl protease 2/Lysostaphin resistance protein A-like domain-containing protein</fullName>
    </recommendedName>
</protein>
<feature type="transmembrane region" description="Helical" evidence="1">
    <location>
        <begin position="132"/>
        <end position="150"/>
    </location>
</feature>
<keyword evidence="1" id="KW-1133">Transmembrane helix</keyword>
<dbReference type="Pfam" id="PF02517">
    <property type="entry name" value="Rce1-like"/>
    <property type="match status" value="1"/>
</dbReference>
<comment type="caution">
    <text evidence="3">The sequence shown here is derived from an EMBL/GenBank/DDBJ whole genome shotgun (WGS) entry which is preliminary data.</text>
</comment>
<evidence type="ECO:0000256" key="1">
    <source>
        <dbReference type="SAM" id="Phobius"/>
    </source>
</evidence>
<evidence type="ECO:0000313" key="3">
    <source>
        <dbReference type="EMBL" id="GFP75461.1"/>
    </source>
</evidence>
<organism evidence="3 4">
    <name type="scientific">Clostridium fungisolvens</name>
    <dbReference type="NCBI Taxonomy" id="1604897"/>
    <lineage>
        <taxon>Bacteria</taxon>
        <taxon>Bacillati</taxon>
        <taxon>Bacillota</taxon>
        <taxon>Clostridia</taxon>
        <taxon>Eubacteriales</taxon>
        <taxon>Clostridiaceae</taxon>
        <taxon>Clostridium</taxon>
    </lineage>
</organism>
<feature type="transmembrane region" description="Helical" evidence="1">
    <location>
        <begin position="98"/>
        <end position="120"/>
    </location>
</feature>
<feature type="transmembrane region" description="Helical" evidence="1">
    <location>
        <begin position="156"/>
        <end position="175"/>
    </location>
</feature>
<feature type="transmembrane region" description="Helical" evidence="1">
    <location>
        <begin position="7"/>
        <end position="26"/>
    </location>
</feature>
<dbReference type="RefSeq" id="WP_183276963.1">
    <property type="nucleotide sequence ID" value="NZ_BLZR01000001.1"/>
</dbReference>
<feature type="transmembrane region" description="Helical" evidence="1">
    <location>
        <begin position="182"/>
        <end position="205"/>
    </location>
</feature>
<gene>
    <name evidence="3" type="ORF">bsdtw1_01541</name>
</gene>
<feature type="domain" description="CAAX prenyl protease 2/Lysostaphin resistance protein A-like" evidence="2">
    <location>
        <begin position="96"/>
        <end position="192"/>
    </location>
</feature>
<feature type="transmembrane region" description="Helical" evidence="1">
    <location>
        <begin position="32"/>
        <end position="50"/>
    </location>
</feature>
<dbReference type="GO" id="GO:0004175">
    <property type="term" value="F:endopeptidase activity"/>
    <property type="evidence" value="ECO:0007669"/>
    <property type="project" value="UniProtKB-ARBA"/>
</dbReference>
<feature type="transmembrane region" description="Helical" evidence="1">
    <location>
        <begin position="70"/>
        <end position="92"/>
    </location>
</feature>
<keyword evidence="1" id="KW-0812">Transmembrane</keyword>
<keyword evidence="4" id="KW-1185">Reference proteome</keyword>
<evidence type="ECO:0000313" key="4">
    <source>
        <dbReference type="Proteomes" id="UP000580568"/>
    </source>
</evidence>
<dbReference type="AlphaFoldDB" id="A0A6V8SF88"/>
<dbReference type="EMBL" id="BLZR01000001">
    <property type="protein sequence ID" value="GFP75461.1"/>
    <property type="molecule type" value="Genomic_DNA"/>
</dbReference>
<proteinExistence type="predicted"/>
<name>A0A6V8SF88_9CLOT</name>
<keyword evidence="1" id="KW-0472">Membrane</keyword>
<evidence type="ECO:0000259" key="2">
    <source>
        <dbReference type="Pfam" id="PF02517"/>
    </source>
</evidence>
<accession>A0A6V8SF88</accession>
<reference evidence="3 4" key="1">
    <citation type="submission" date="2020-07" db="EMBL/GenBank/DDBJ databases">
        <title>A new beta-1,3-glucan-decomposing anaerobic bacterium isolated from anoxic soil subjected to biological soil disinfestation.</title>
        <authorList>
            <person name="Ueki A."/>
            <person name="Tonouchi A."/>
        </authorList>
    </citation>
    <scope>NUCLEOTIDE SEQUENCE [LARGE SCALE GENOMIC DNA]</scope>
    <source>
        <strain evidence="3 4">TW1</strain>
    </source>
</reference>
<dbReference type="Proteomes" id="UP000580568">
    <property type="component" value="Unassembled WGS sequence"/>
</dbReference>